<dbReference type="EMBL" id="QOVL01000006">
    <property type="protein sequence ID" value="RXG31706.1"/>
    <property type="molecule type" value="Genomic_DNA"/>
</dbReference>
<protein>
    <submittedName>
        <fullName evidence="1">Uncharacterized protein</fullName>
    </submittedName>
</protein>
<dbReference type="STRING" id="1122159.SAMN02745246_01657"/>
<comment type="caution">
    <text evidence="1">The sequence shown here is derived from an EMBL/GenBank/DDBJ whole genome shotgun (WGS) entry which is preliminary data.</text>
</comment>
<gene>
    <name evidence="1" type="ORF">DSL99_1524</name>
</gene>
<reference evidence="1 2" key="1">
    <citation type="submission" date="2018-07" db="EMBL/GenBank/DDBJ databases">
        <title>Leeuwenhoekiella genomics.</title>
        <authorList>
            <person name="Tahon G."/>
            <person name="Willems A."/>
        </authorList>
    </citation>
    <scope>NUCLEOTIDE SEQUENCE [LARGE SCALE GENOMIC DNA]</scope>
    <source>
        <strain evidence="1 2">LMG 1345</strain>
    </source>
</reference>
<evidence type="ECO:0000313" key="2">
    <source>
        <dbReference type="Proteomes" id="UP000290608"/>
    </source>
</evidence>
<name>A0A4Q0PMG4_9FLAO</name>
<sequence>MNNYVLLQAINNFLRQYIVMKKCILLVLLLLNFSARSQSQSTSSLSITESATFEDDSKSYEVVALKTTEDNQTGLIRQGKRNLVFEIFDQNQLRIFSEIVAIERKESFIGQVFSGNTMRVITVNEASRSDREVYCYSFNLKDRKVSKKQLFIAQVDRKADLFFLSRKRQTSVAISENGTHFAIATDDFDKNANKYTIRVFDANTLSLKFQKGYQDDQERYFEPNDIFVSDQAEVFVVGKLFKEGRRQKKKKKANYDFVINKVTETENRQAAIDLKDDFVQSLNITEHDGNLNLFGFYAEDKVRRIKGSCKFTIDRNTLKILERQTDPLPLTVFEDLYGKDRASDKEDSELSNFTLDHILTDSNGNTYLLAEEFYVTSTYTPTGMGGGMMVTTYHFDDIIILKYDNTGKLIWGRSIFKRETFPSYNAFLKDDTLHVLLNSGKSLTEKNDGRTKASKGFFESTALYDFEYSPNGEVSYNKIQDNKGNTKYFPANGTYENNIFLMMSGGGKERQFMILK</sequence>
<evidence type="ECO:0000313" key="1">
    <source>
        <dbReference type="EMBL" id="RXG31706.1"/>
    </source>
</evidence>
<accession>A0A4Q0PMG4</accession>
<dbReference type="AlphaFoldDB" id="A0A4Q0PMG4"/>
<dbReference type="Proteomes" id="UP000290608">
    <property type="component" value="Unassembled WGS sequence"/>
</dbReference>
<organism evidence="1 2">
    <name type="scientific">Leeuwenhoekiella marinoflava</name>
    <dbReference type="NCBI Taxonomy" id="988"/>
    <lineage>
        <taxon>Bacteria</taxon>
        <taxon>Pseudomonadati</taxon>
        <taxon>Bacteroidota</taxon>
        <taxon>Flavobacteriia</taxon>
        <taxon>Flavobacteriales</taxon>
        <taxon>Flavobacteriaceae</taxon>
        <taxon>Leeuwenhoekiella</taxon>
    </lineage>
</organism>
<proteinExistence type="predicted"/>